<feature type="transmembrane region" description="Helical" evidence="8">
    <location>
        <begin position="114"/>
        <end position="141"/>
    </location>
</feature>
<comment type="subcellular location">
    <subcellularLocation>
        <location evidence="1 8">Cell membrane</location>
        <topology evidence="1 8">Multi-pass membrane protein</topology>
    </subcellularLocation>
</comment>
<evidence type="ECO:0000256" key="2">
    <source>
        <dbReference type="ARBA" id="ARBA00022448"/>
    </source>
</evidence>
<proteinExistence type="inferred from homology"/>
<keyword evidence="3" id="KW-1003">Cell membrane</keyword>
<evidence type="ECO:0000259" key="9">
    <source>
        <dbReference type="PROSITE" id="PS50928"/>
    </source>
</evidence>
<evidence type="ECO:0000256" key="1">
    <source>
        <dbReference type="ARBA" id="ARBA00004651"/>
    </source>
</evidence>
<dbReference type="InterPro" id="IPR043429">
    <property type="entry name" value="ArtM/GltK/GlnP/TcyL/YhdX-like"/>
</dbReference>
<dbReference type="Proteomes" id="UP000502677">
    <property type="component" value="Chromosome"/>
</dbReference>
<feature type="transmembrane region" description="Helical" evidence="8">
    <location>
        <begin position="36"/>
        <end position="54"/>
    </location>
</feature>
<evidence type="ECO:0000256" key="5">
    <source>
        <dbReference type="ARBA" id="ARBA00022970"/>
    </source>
</evidence>
<feature type="transmembrane region" description="Helical" evidence="8">
    <location>
        <begin position="264"/>
        <end position="288"/>
    </location>
</feature>
<feature type="transmembrane region" description="Helical" evidence="8">
    <location>
        <begin position="74"/>
        <end position="102"/>
    </location>
</feature>
<sequence>MSESSPRGVGEQSSRPEAYQEPEAIQAIKLRHPGRAILAVVLLAAAALFIYDAAFNRPVYNWPSVGKYLFDVRIIDAIGYTLQLTVYSMIIAVVLGIALAIMRLSPNPVVRSVAWVYLWIFRGTPVYVQLTFWGLIGVVYKTIDIGIPFTEPWLSLTTKDLLSFFTLAVIGLALNEAAYMAEIVRAGLLSVDKGQDEAAVALGLGWWHTMSRVVLPQAMRVIIPPTGNEVISMLKTTSLVTAVPFTLELYTRSRDIASRTYEPVPMLIVASIWYLVITSILMVGQYYLERHFAKGVAQRPDVMQPSVETGVIGVMPGGTEHHQTFNEVEGGDTIVPPHGRPGGGGA</sequence>
<dbReference type="InterPro" id="IPR000515">
    <property type="entry name" value="MetI-like"/>
</dbReference>
<keyword evidence="11" id="KW-1185">Reference proteome</keyword>
<comment type="similarity">
    <text evidence="8">Belongs to the binding-protein-dependent transport system permease family.</text>
</comment>
<keyword evidence="4 8" id="KW-0812">Transmembrane</keyword>
<feature type="transmembrane region" description="Helical" evidence="8">
    <location>
        <begin position="161"/>
        <end position="181"/>
    </location>
</feature>
<evidence type="ECO:0000256" key="8">
    <source>
        <dbReference type="RuleBase" id="RU363032"/>
    </source>
</evidence>
<dbReference type="Pfam" id="PF00528">
    <property type="entry name" value="BPD_transp_1"/>
    <property type="match status" value="1"/>
</dbReference>
<accession>A0A6G7XFA2</accession>
<keyword evidence="5" id="KW-0029">Amino-acid transport</keyword>
<organism evidence="10 11">
    <name type="scientific">Leucobacter viscericola</name>
    <dbReference type="NCBI Taxonomy" id="2714935"/>
    <lineage>
        <taxon>Bacteria</taxon>
        <taxon>Bacillati</taxon>
        <taxon>Actinomycetota</taxon>
        <taxon>Actinomycetes</taxon>
        <taxon>Micrococcales</taxon>
        <taxon>Microbacteriaceae</taxon>
        <taxon>Leucobacter</taxon>
    </lineage>
</organism>
<dbReference type="Gene3D" id="1.10.3720.10">
    <property type="entry name" value="MetI-like"/>
    <property type="match status" value="1"/>
</dbReference>
<dbReference type="KEGG" id="lvi:G7068_08735"/>
<dbReference type="NCBIfam" id="TIGR01726">
    <property type="entry name" value="HEQRo_perm_3TM"/>
    <property type="match status" value="1"/>
</dbReference>
<dbReference type="CDD" id="cd06261">
    <property type="entry name" value="TM_PBP2"/>
    <property type="match status" value="1"/>
</dbReference>
<dbReference type="AlphaFoldDB" id="A0A6G7XFA2"/>
<evidence type="ECO:0000256" key="4">
    <source>
        <dbReference type="ARBA" id="ARBA00022692"/>
    </source>
</evidence>
<protein>
    <submittedName>
        <fullName evidence="10">Amino acid ABC transporter permease</fullName>
    </submittedName>
</protein>
<dbReference type="RefSeq" id="WP_166291195.1">
    <property type="nucleotide sequence ID" value="NZ_CP049863.1"/>
</dbReference>
<dbReference type="SUPFAM" id="SSF161098">
    <property type="entry name" value="MetI-like"/>
    <property type="match status" value="1"/>
</dbReference>
<dbReference type="GO" id="GO:0022857">
    <property type="term" value="F:transmembrane transporter activity"/>
    <property type="evidence" value="ECO:0007669"/>
    <property type="project" value="InterPro"/>
</dbReference>
<dbReference type="InterPro" id="IPR010065">
    <property type="entry name" value="AA_ABC_transptr_permease_3TM"/>
</dbReference>
<evidence type="ECO:0000256" key="3">
    <source>
        <dbReference type="ARBA" id="ARBA00022475"/>
    </source>
</evidence>
<dbReference type="GO" id="GO:0043190">
    <property type="term" value="C:ATP-binding cassette (ABC) transporter complex"/>
    <property type="evidence" value="ECO:0007669"/>
    <property type="project" value="InterPro"/>
</dbReference>
<keyword evidence="2 8" id="KW-0813">Transport</keyword>
<dbReference type="FunFam" id="1.10.3720.10:FF:000006">
    <property type="entry name" value="Glutamate/aspartate ABC transporter, permease protein GltK"/>
    <property type="match status" value="1"/>
</dbReference>
<evidence type="ECO:0000313" key="10">
    <source>
        <dbReference type="EMBL" id="QIK63274.1"/>
    </source>
</evidence>
<dbReference type="GO" id="GO:0006865">
    <property type="term" value="P:amino acid transport"/>
    <property type="evidence" value="ECO:0007669"/>
    <property type="project" value="UniProtKB-KW"/>
</dbReference>
<evidence type="ECO:0000256" key="6">
    <source>
        <dbReference type="ARBA" id="ARBA00022989"/>
    </source>
</evidence>
<dbReference type="PANTHER" id="PTHR30614">
    <property type="entry name" value="MEMBRANE COMPONENT OF AMINO ACID ABC TRANSPORTER"/>
    <property type="match status" value="1"/>
</dbReference>
<dbReference type="PROSITE" id="PS50928">
    <property type="entry name" value="ABC_TM1"/>
    <property type="match status" value="1"/>
</dbReference>
<evidence type="ECO:0000313" key="11">
    <source>
        <dbReference type="Proteomes" id="UP000502677"/>
    </source>
</evidence>
<keyword evidence="6 8" id="KW-1133">Transmembrane helix</keyword>
<dbReference type="PANTHER" id="PTHR30614:SF0">
    <property type="entry name" value="L-CYSTINE TRANSPORT SYSTEM PERMEASE PROTEIN TCYL"/>
    <property type="match status" value="1"/>
</dbReference>
<evidence type="ECO:0000256" key="7">
    <source>
        <dbReference type="ARBA" id="ARBA00023136"/>
    </source>
</evidence>
<dbReference type="InterPro" id="IPR035906">
    <property type="entry name" value="MetI-like_sf"/>
</dbReference>
<feature type="domain" description="ABC transmembrane type-1" evidence="9">
    <location>
        <begin position="78"/>
        <end position="285"/>
    </location>
</feature>
<keyword evidence="7 8" id="KW-0472">Membrane</keyword>
<reference evidence="10 11" key="1">
    <citation type="submission" date="2020-03" db="EMBL/GenBank/DDBJ databases">
        <title>Leucobacter sp. nov., isolated from beetles.</title>
        <authorList>
            <person name="Hyun D.-W."/>
            <person name="Bae J.-W."/>
        </authorList>
    </citation>
    <scope>NUCLEOTIDE SEQUENCE [LARGE SCALE GENOMIC DNA]</scope>
    <source>
        <strain evidence="10 11">HDW9C</strain>
    </source>
</reference>
<gene>
    <name evidence="10" type="ORF">G7068_08735</name>
</gene>
<dbReference type="EMBL" id="CP049863">
    <property type="protein sequence ID" value="QIK63274.1"/>
    <property type="molecule type" value="Genomic_DNA"/>
</dbReference>
<name>A0A6G7XFA2_9MICO</name>